<reference evidence="2" key="1">
    <citation type="submission" date="2020-08" db="EMBL/GenBank/DDBJ databases">
        <title>Genome public.</title>
        <authorList>
            <person name="Liu C."/>
            <person name="Sun Q."/>
        </authorList>
    </citation>
    <scope>NUCLEOTIDE SEQUENCE</scope>
    <source>
        <strain evidence="2">NSJ-63</strain>
    </source>
</reference>
<keyword evidence="1" id="KW-0812">Transmembrane</keyword>
<keyword evidence="1" id="KW-1133">Transmembrane helix</keyword>
<proteinExistence type="predicted"/>
<evidence type="ECO:0000256" key="1">
    <source>
        <dbReference type="SAM" id="Phobius"/>
    </source>
</evidence>
<feature type="transmembrane region" description="Helical" evidence="1">
    <location>
        <begin position="12"/>
        <end position="33"/>
    </location>
</feature>
<dbReference type="RefSeq" id="WP_249280211.1">
    <property type="nucleotide sequence ID" value="NZ_JACRSS010000002.1"/>
</dbReference>
<organism evidence="2 3">
    <name type="scientific">Guopingia tenuis</name>
    <dbReference type="NCBI Taxonomy" id="2763656"/>
    <lineage>
        <taxon>Bacteria</taxon>
        <taxon>Bacillati</taxon>
        <taxon>Bacillota</taxon>
        <taxon>Clostridia</taxon>
        <taxon>Christensenellales</taxon>
        <taxon>Christensenellaceae</taxon>
        <taxon>Guopingia</taxon>
    </lineage>
</organism>
<gene>
    <name evidence="2" type="ORF">H8693_05840</name>
</gene>
<dbReference type="Proteomes" id="UP000617951">
    <property type="component" value="Unassembled WGS sequence"/>
</dbReference>
<name>A0A926DIM5_9FIRM</name>
<dbReference type="AlphaFoldDB" id="A0A926DIM5"/>
<evidence type="ECO:0000313" key="3">
    <source>
        <dbReference type="Proteomes" id="UP000617951"/>
    </source>
</evidence>
<accession>A0A926DIM5</accession>
<keyword evidence="3" id="KW-1185">Reference proteome</keyword>
<dbReference type="EMBL" id="JACRSS010000002">
    <property type="protein sequence ID" value="MBC8538449.1"/>
    <property type="molecule type" value="Genomic_DNA"/>
</dbReference>
<keyword evidence="1" id="KW-0472">Membrane</keyword>
<evidence type="ECO:0000313" key="2">
    <source>
        <dbReference type="EMBL" id="MBC8538449.1"/>
    </source>
</evidence>
<protein>
    <submittedName>
        <fullName evidence="2">AHH domain-containing protein</fullName>
    </submittedName>
</protein>
<sequence length="219" mass="23661">MVDPTGHGAIEVINGALFGITIGIFAVATGIAISANGGSFAEGVQKGWETGTRNLKKGIENVAKLITTGVISGAITRALDKVKEGERHPEKDKERHHIVPKAQKGFEPARDILEEAGIGLDSKINIEPINYDLHRHLHTTKDGMLESYKTMINTKMALAKKKADVAFEEAKAHMESAGYTKDQMDATYKAFLASSVTLTLGSIKAELKRASDIADKLTY</sequence>
<comment type="caution">
    <text evidence="2">The sequence shown here is derived from an EMBL/GenBank/DDBJ whole genome shotgun (WGS) entry which is preliminary data.</text>
</comment>
<dbReference type="Pfam" id="PF14412">
    <property type="entry name" value="AHH"/>
    <property type="match status" value="1"/>
</dbReference>
<dbReference type="InterPro" id="IPR032871">
    <property type="entry name" value="AHH_dom_containing"/>
</dbReference>